<dbReference type="Gene3D" id="2.160.20.10">
    <property type="entry name" value="Single-stranded right-handed beta-helix, Pectin lyase-like"/>
    <property type="match status" value="1"/>
</dbReference>
<name>A0A1Y1CIP2_9BACT</name>
<sequence length="496" mass="53555">MRVLLLLLLLISTSCFGQIQEDDSFYFNPDEGKGFAEIEATDVNYSKGEAVNNLIQKEINKLTTSGGVLKIKSGTYKVEGGIVFKSNVHIKVEAGVVFELDGTGTIFSAQSGSEKPLTNFSLQGLGTDNRISGCTDDRFVIKFKYDNKSANTKKSAVIRIGNATNFKLSNFIIIDQYTQPSSIVLSPEFSTVSIFPGAKGDQKANKTAARSNLINKVYGAPNKGIIENIDNLNGAFGYGLVQMQAGKNIIYRNLEGTGGIIVRLESGLNIIQLFRPIGSAPIYKRGGIDLPLTIDNQPKIDLVYLDNISCKDGHSAFSMSPHTIDQGRVFIKNIHVEGCQDAGYVGDGFINNFKREEAAGLDVAAFGITPGSFSGESTVENVTAIFGQNAQIKSKNFPYIPCELRIDKGADPTDPEKGLAVDISLDFESYRGPSLHSIKNGNTTGIKISNVKAIGFPSSIPPDGVVSPSFKNNFTDCESIGTFSKEINPRGGHKKK</sequence>
<dbReference type="SUPFAM" id="SSF51126">
    <property type="entry name" value="Pectin lyase-like"/>
    <property type="match status" value="1"/>
</dbReference>
<dbReference type="Proteomes" id="UP000218267">
    <property type="component" value="Chromosome"/>
</dbReference>
<reference evidence="3" key="2">
    <citation type="journal article" date="2020" name="Antonie Van Leeuwenhoek">
        <title>Labilibaculum antarcticum sp. nov., a novel facultative anaerobic, psychrotorelant bacterium isolated from marine sediment of Antarctica.</title>
        <authorList>
            <person name="Watanabe M."/>
            <person name="Kojima H."/>
            <person name="Fukui M."/>
        </authorList>
    </citation>
    <scope>NUCLEOTIDE SEQUENCE [LARGE SCALE GENOMIC DNA]</scope>
    <source>
        <strain evidence="3">SPP2</strain>
    </source>
</reference>
<dbReference type="RefSeq" id="WP_096429130.1">
    <property type="nucleotide sequence ID" value="NZ_AP018042.1"/>
</dbReference>
<evidence type="ECO:0000313" key="2">
    <source>
        <dbReference type="EMBL" id="BAX80268.1"/>
    </source>
</evidence>
<gene>
    <name evidence="2" type="ORF">ALGA_1909</name>
</gene>
<dbReference type="AlphaFoldDB" id="A0A1Y1CIP2"/>
<dbReference type="InterPro" id="IPR011050">
    <property type="entry name" value="Pectin_lyase_fold/virulence"/>
</dbReference>
<accession>A0A1Y1CIP2</accession>
<dbReference type="InterPro" id="IPR012334">
    <property type="entry name" value="Pectin_lyas_fold"/>
</dbReference>
<proteinExistence type="predicted"/>
<feature type="signal peptide" evidence="1">
    <location>
        <begin position="1"/>
        <end position="17"/>
    </location>
</feature>
<dbReference type="OrthoDB" id="9795222at2"/>
<evidence type="ECO:0000313" key="3">
    <source>
        <dbReference type="Proteomes" id="UP000218267"/>
    </source>
</evidence>
<keyword evidence="3" id="KW-1185">Reference proteome</keyword>
<feature type="chain" id="PRO_5012801712" description="Iota-carrageenase" evidence="1">
    <location>
        <begin position="18"/>
        <end position="496"/>
    </location>
</feature>
<evidence type="ECO:0000256" key="1">
    <source>
        <dbReference type="SAM" id="SignalP"/>
    </source>
</evidence>
<keyword evidence="1" id="KW-0732">Signal</keyword>
<dbReference type="PROSITE" id="PS51257">
    <property type="entry name" value="PROKAR_LIPOPROTEIN"/>
    <property type="match status" value="1"/>
</dbReference>
<organism evidence="2 3">
    <name type="scientific">Labilibaculum antarcticum</name>
    <dbReference type="NCBI Taxonomy" id="1717717"/>
    <lineage>
        <taxon>Bacteria</taxon>
        <taxon>Pseudomonadati</taxon>
        <taxon>Bacteroidota</taxon>
        <taxon>Bacteroidia</taxon>
        <taxon>Marinilabiliales</taxon>
        <taxon>Marinifilaceae</taxon>
        <taxon>Labilibaculum</taxon>
    </lineage>
</organism>
<dbReference type="KEGG" id="mbas:ALGA_1909"/>
<protein>
    <recommendedName>
        <fullName evidence="4">Iota-carrageenase</fullName>
    </recommendedName>
</protein>
<reference evidence="2 3" key="1">
    <citation type="journal article" date="2018" name="Mar. Genomics">
        <title>Complete genome sequence of Marinifilaceae bacterium strain SPP2, isolated from the Antarctic marine sediment.</title>
        <authorList>
            <person name="Watanabe M."/>
            <person name="Kojima H."/>
            <person name="Fukui M."/>
        </authorList>
    </citation>
    <scope>NUCLEOTIDE SEQUENCE [LARGE SCALE GENOMIC DNA]</scope>
    <source>
        <strain evidence="2 3">SPP2</strain>
    </source>
</reference>
<evidence type="ECO:0008006" key="4">
    <source>
        <dbReference type="Google" id="ProtNLM"/>
    </source>
</evidence>
<dbReference type="EMBL" id="AP018042">
    <property type="protein sequence ID" value="BAX80268.1"/>
    <property type="molecule type" value="Genomic_DNA"/>
</dbReference>